<accession>A0ABV8ABM9</accession>
<keyword evidence="1" id="KW-0812">Transmembrane</keyword>
<dbReference type="Proteomes" id="UP001595748">
    <property type="component" value="Unassembled WGS sequence"/>
</dbReference>
<gene>
    <name evidence="2" type="ORF">ACFOPQ_20205</name>
</gene>
<organism evidence="2 3">
    <name type="scientific">Deinococcus antarcticus</name>
    <dbReference type="NCBI Taxonomy" id="1298767"/>
    <lineage>
        <taxon>Bacteria</taxon>
        <taxon>Thermotogati</taxon>
        <taxon>Deinococcota</taxon>
        <taxon>Deinococci</taxon>
        <taxon>Deinococcales</taxon>
        <taxon>Deinococcaceae</taxon>
        <taxon>Deinococcus</taxon>
    </lineage>
</organism>
<dbReference type="RefSeq" id="WP_380081021.1">
    <property type="nucleotide sequence ID" value="NZ_JBHRZF010000229.1"/>
</dbReference>
<dbReference type="EMBL" id="JBHRZF010000229">
    <property type="protein sequence ID" value="MFC3863088.1"/>
    <property type="molecule type" value="Genomic_DNA"/>
</dbReference>
<evidence type="ECO:0000313" key="3">
    <source>
        <dbReference type="Proteomes" id="UP001595748"/>
    </source>
</evidence>
<comment type="caution">
    <text evidence="2">The sequence shown here is derived from an EMBL/GenBank/DDBJ whole genome shotgun (WGS) entry which is preliminary data.</text>
</comment>
<evidence type="ECO:0000313" key="2">
    <source>
        <dbReference type="EMBL" id="MFC3863088.1"/>
    </source>
</evidence>
<dbReference type="Pfam" id="PF07332">
    <property type="entry name" value="Phage_holin_3_6"/>
    <property type="match status" value="1"/>
</dbReference>
<sequence length="247" mass="25684">MEERKSMGSALVDVFDAGVVLVKSEINAVGKKVGDVAKAKGVGAVLLLAAVGPLVMGLIFLILSVFYALMRFFGWHPWAAALTIALLSFVVTGALIMLGMQKLTAQVNTEMPTRPVPLSPAVSSVPATPAVPVGAAIAAGTSAAGTSAAAAEQHPGAAYVKDMRFGTDDLLGDGLGDPNANVERANHTVYESKPSGEAQYYGSGLNKKLDGHHDDPNVQNPVVLKDAPGITVSTKPTFPEDMRKEGY</sequence>
<feature type="transmembrane region" description="Helical" evidence="1">
    <location>
        <begin position="41"/>
        <end position="69"/>
    </location>
</feature>
<name>A0ABV8ABM9_9DEIO</name>
<reference evidence="3" key="1">
    <citation type="journal article" date="2019" name="Int. J. Syst. Evol. Microbiol.">
        <title>The Global Catalogue of Microorganisms (GCM) 10K type strain sequencing project: providing services to taxonomists for standard genome sequencing and annotation.</title>
        <authorList>
            <consortium name="The Broad Institute Genomics Platform"/>
            <consortium name="The Broad Institute Genome Sequencing Center for Infectious Disease"/>
            <person name="Wu L."/>
            <person name="Ma J."/>
        </authorList>
    </citation>
    <scope>NUCLEOTIDE SEQUENCE [LARGE SCALE GENOMIC DNA]</scope>
    <source>
        <strain evidence="3">CCTCC AB 2013263</strain>
    </source>
</reference>
<keyword evidence="1" id="KW-1133">Transmembrane helix</keyword>
<protein>
    <submittedName>
        <fullName evidence="2">Phage holin family protein</fullName>
    </submittedName>
</protein>
<evidence type="ECO:0000256" key="1">
    <source>
        <dbReference type="SAM" id="Phobius"/>
    </source>
</evidence>
<dbReference type="InterPro" id="IPR009937">
    <property type="entry name" value="Phage_holin_3_6"/>
</dbReference>
<keyword evidence="1" id="KW-0472">Membrane</keyword>
<keyword evidence="3" id="KW-1185">Reference proteome</keyword>
<feature type="transmembrane region" description="Helical" evidence="1">
    <location>
        <begin position="75"/>
        <end position="98"/>
    </location>
</feature>
<proteinExistence type="predicted"/>